<evidence type="ECO:0000256" key="1">
    <source>
        <dbReference type="SAM" id="MobiDB-lite"/>
    </source>
</evidence>
<feature type="region of interest" description="Disordered" evidence="1">
    <location>
        <begin position="93"/>
        <end position="221"/>
    </location>
</feature>
<dbReference type="STRING" id="50990.A0A4Y7PLD3"/>
<dbReference type="EMBL" id="ML170257">
    <property type="protein sequence ID" value="TDL15918.1"/>
    <property type="molecule type" value="Genomic_DNA"/>
</dbReference>
<dbReference type="VEuPathDB" id="FungiDB:BD410DRAFT_844813"/>
<organism evidence="2 3">
    <name type="scientific">Rickenella mellea</name>
    <dbReference type="NCBI Taxonomy" id="50990"/>
    <lineage>
        <taxon>Eukaryota</taxon>
        <taxon>Fungi</taxon>
        <taxon>Dikarya</taxon>
        <taxon>Basidiomycota</taxon>
        <taxon>Agaricomycotina</taxon>
        <taxon>Agaricomycetes</taxon>
        <taxon>Hymenochaetales</taxon>
        <taxon>Rickenellaceae</taxon>
        <taxon>Rickenella</taxon>
    </lineage>
</organism>
<accession>A0A4Y7PLD3</accession>
<dbReference type="OrthoDB" id="3010079at2759"/>
<name>A0A4Y7PLD3_9AGAM</name>
<gene>
    <name evidence="2" type="ORF">BD410DRAFT_844813</name>
</gene>
<feature type="compositionally biased region" description="Gly residues" evidence="1">
    <location>
        <begin position="203"/>
        <end position="216"/>
    </location>
</feature>
<feature type="compositionally biased region" description="Basic residues" evidence="1">
    <location>
        <begin position="123"/>
        <end position="142"/>
    </location>
</feature>
<dbReference type="AlphaFoldDB" id="A0A4Y7PLD3"/>
<keyword evidence="3" id="KW-1185">Reference proteome</keyword>
<dbReference type="Proteomes" id="UP000294933">
    <property type="component" value="Unassembled WGS sequence"/>
</dbReference>
<feature type="compositionally biased region" description="Polar residues" evidence="1">
    <location>
        <begin position="149"/>
        <end position="165"/>
    </location>
</feature>
<evidence type="ECO:0000313" key="2">
    <source>
        <dbReference type="EMBL" id="TDL15918.1"/>
    </source>
</evidence>
<sequence length="406" mass="44924">MPAFVQPLFQVISEHTGLKISLLAGKVKGNGCIFTDVHVGETVGEITWDKHDPDGWAQTVTCFTGFLGHTIQHDDDVAAPTHQAHIEFVQTPLDADGEEEDEGHGTTSDGKNCAISDCPTPMKKSRKSRAAAKKNAIRRVTSKAKANATARQACQSLPTQQSNPILSLPTPHASPTTTSRVDTPTGGHAELTRPDNPDIDNEGGSGGTVGETGGGVKQPADGTEKWLADLTAELPTGAAWEWLRTHFTNLAKKNYSPEWIATLRAWVLMEELGDGNGSDHLTTTNRPVWVSWWINRCRTTNISPPIHDVPSYIEQWHRWWDELAKDSERLFRLGKNGFLNILMTLKWWRDLGTAADLARWDEAVAKVKATMVQLREVNLLRRRKRAAPAFDRDVNGSPLKKKQKLK</sequence>
<protein>
    <submittedName>
        <fullName evidence="2">Uncharacterized protein</fullName>
    </submittedName>
</protein>
<reference evidence="2 3" key="1">
    <citation type="submission" date="2018-06" db="EMBL/GenBank/DDBJ databases">
        <title>A transcriptomic atlas of mushroom development highlights an independent origin of complex multicellularity.</title>
        <authorList>
            <consortium name="DOE Joint Genome Institute"/>
            <person name="Krizsan K."/>
            <person name="Almasi E."/>
            <person name="Merenyi Z."/>
            <person name="Sahu N."/>
            <person name="Viragh M."/>
            <person name="Koszo T."/>
            <person name="Mondo S."/>
            <person name="Kiss B."/>
            <person name="Balint B."/>
            <person name="Kues U."/>
            <person name="Barry K."/>
            <person name="Hegedus J.C."/>
            <person name="Henrissat B."/>
            <person name="Johnson J."/>
            <person name="Lipzen A."/>
            <person name="Ohm R."/>
            <person name="Nagy I."/>
            <person name="Pangilinan J."/>
            <person name="Yan J."/>
            <person name="Xiong Y."/>
            <person name="Grigoriev I.V."/>
            <person name="Hibbett D.S."/>
            <person name="Nagy L.G."/>
        </authorList>
    </citation>
    <scope>NUCLEOTIDE SEQUENCE [LARGE SCALE GENOMIC DNA]</scope>
    <source>
        <strain evidence="2 3">SZMC22713</strain>
    </source>
</reference>
<proteinExistence type="predicted"/>
<feature type="compositionally biased region" description="Polar residues" evidence="1">
    <location>
        <begin position="173"/>
        <end position="182"/>
    </location>
</feature>
<evidence type="ECO:0000313" key="3">
    <source>
        <dbReference type="Proteomes" id="UP000294933"/>
    </source>
</evidence>